<comment type="caution">
    <text evidence="2">The sequence shown here is derived from an EMBL/GenBank/DDBJ whole genome shotgun (WGS) entry which is preliminary data.</text>
</comment>
<evidence type="ECO:0000313" key="2">
    <source>
        <dbReference type="EMBL" id="RKF96009.1"/>
    </source>
</evidence>
<evidence type="ECO:0000313" key="3">
    <source>
        <dbReference type="Proteomes" id="UP000285326"/>
    </source>
</evidence>
<sequence>LPPPLLDPITRQRRRTQDAENSTNARQHTRARYATSGRILSQHEQLQAQLRHCSACIEYGHDKATCRRCRATGHNRFACPNISCQRSQFQAQYPPYQQPPAFLFSQQARLTPTWAEIGIESGLEIGSGSGSGMGWDGIRPASRAVG</sequence>
<protein>
    <submittedName>
        <fullName evidence="2">Uncharacterized protein</fullName>
    </submittedName>
</protein>
<dbReference type="Proteomes" id="UP000285326">
    <property type="component" value="Unassembled WGS sequence"/>
</dbReference>
<organism evidence="2 3">
    <name type="scientific">Golovinomyces cichoracearum</name>
    <dbReference type="NCBI Taxonomy" id="62708"/>
    <lineage>
        <taxon>Eukaryota</taxon>
        <taxon>Fungi</taxon>
        <taxon>Dikarya</taxon>
        <taxon>Ascomycota</taxon>
        <taxon>Pezizomycotina</taxon>
        <taxon>Leotiomycetes</taxon>
        <taxon>Erysiphales</taxon>
        <taxon>Erysiphaceae</taxon>
        <taxon>Golovinomyces</taxon>
    </lineage>
</organism>
<reference evidence="2 3" key="1">
    <citation type="journal article" date="2018" name="BMC Genomics">
        <title>Comparative genome analyses reveal sequence features reflecting distinct modes of host-adaptation between dicot and monocot powdery mildew.</title>
        <authorList>
            <person name="Wu Y."/>
            <person name="Ma X."/>
            <person name="Pan Z."/>
            <person name="Kale S.D."/>
            <person name="Song Y."/>
            <person name="King H."/>
            <person name="Zhang Q."/>
            <person name="Presley C."/>
            <person name="Deng X."/>
            <person name="Wei C.I."/>
            <person name="Xiao S."/>
        </authorList>
    </citation>
    <scope>NUCLEOTIDE SEQUENCE [LARGE SCALE GENOMIC DNA]</scope>
    <source>
        <strain evidence="2">UMSG1</strain>
    </source>
</reference>
<feature type="region of interest" description="Disordered" evidence="1">
    <location>
        <begin position="1"/>
        <end position="31"/>
    </location>
</feature>
<proteinExistence type="predicted"/>
<gene>
    <name evidence="2" type="ORF">GcM1_038001</name>
</gene>
<dbReference type="EMBL" id="MCBS01003834">
    <property type="protein sequence ID" value="RKF96009.1"/>
    <property type="molecule type" value="Genomic_DNA"/>
</dbReference>
<feature type="non-terminal residue" evidence="2">
    <location>
        <position position="1"/>
    </location>
</feature>
<evidence type="ECO:0000256" key="1">
    <source>
        <dbReference type="SAM" id="MobiDB-lite"/>
    </source>
</evidence>
<accession>A0A420JCE4</accession>
<name>A0A420JCE4_9PEZI</name>
<dbReference type="AlphaFoldDB" id="A0A420JCE4"/>